<protein>
    <submittedName>
        <fullName evidence="1">Uncharacterized protein</fullName>
    </submittedName>
</protein>
<dbReference type="EMBL" id="JXIG01000109">
    <property type="protein sequence ID" value="KIU01664.1"/>
    <property type="molecule type" value="Genomic_DNA"/>
</dbReference>
<organism evidence="1 2">
    <name type="scientific">Staphylococcus aureus</name>
    <dbReference type="NCBI Taxonomy" id="1280"/>
    <lineage>
        <taxon>Bacteria</taxon>
        <taxon>Bacillati</taxon>
        <taxon>Bacillota</taxon>
        <taxon>Bacilli</taxon>
        <taxon>Bacillales</taxon>
        <taxon>Staphylococcaceae</taxon>
        <taxon>Staphylococcus</taxon>
    </lineage>
</organism>
<dbReference type="AlphaFoldDB" id="A0AA40JQR8"/>
<dbReference type="Proteomes" id="UP000032274">
    <property type="component" value="Unassembled WGS sequence"/>
</dbReference>
<feature type="non-terminal residue" evidence="1">
    <location>
        <position position="1"/>
    </location>
</feature>
<reference evidence="1 2" key="1">
    <citation type="submission" date="2015-01" db="EMBL/GenBank/DDBJ databases">
        <title>Characterization of Swiss Staphylococcus aureus strains involved in food poisoning.</title>
        <authorList>
            <person name="Crovadore J."/>
            <person name="Chablais R."/>
            <person name="Tonacini J."/>
            <person name="Schnyder B."/>
            <person name="Lefort F."/>
        </authorList>
    </citation>
    <scope>NUCLEOTIDE SEQUENCE [LARGE SCALE GENOMIC DNA]</scope>
    <source>
        <strain evidence="1 2">SA-120</strain>
    </source>
</reference>
<comment type="caution">
    <text evidence="1">The sequence shown here is derived from an EMBL/GenBank/DDBJ whole genome shotgun (WGS) entry which is preliminary data.</text>
</comment>
<evidence type="ECO:0000313" key="1">
    <source>
        <dbReference type="EMBL" id="KIU01664.1"/>
    </source>
</evidence>
<name>A0AA40JQR8_STAAU</name>
<evidence type="ECO:0000313" key="2">
    <source>
        <dbReference type="Proteomes" id="UP000032274"/>
    </source>
</evidence>
<feature type="non-terminal residue" evidence="1">
    <location>
        <position position="131"/>
    </location>
</feature>
<sequence>GVVVWAAALTGRSAAPAKSSAAGRISGSLACRRSVAQRAQLDELIGAGLVDPDLVGAAHVLGRDAHRLHLDQPVRRQIGIADRGHLADIGGSDADRLELHGLVGGEVAQPRAGHVRQEFGRDAERLELDQV</sequence>
<accession>A0AA40JQR8</accession>
<gene>
    <name evidence="1" type="ORF">QU38_00465</name>
</gene>
<proteinExistence type="predicted"/>